<dbReference type="CDD" id="cd03886">
    <property type="entry name" value="M20_Acy1"/>
    <property type="match status" value="1"/>
</dbReference>
<feature type="domain" description="Peptidase M20 dimerisation" evidence="3">
    <location>
        <begin position="184"/>
        <end position="277"/>
    </location>
</feature>
<accession>A0A412TSZ4</accession>
<dbReference type="FunFam" id="3.30.70.360:FF:000001">
    <property type="entry name" value="N-acetyldiaminopimelate deacetylase"/>
    <property type="match status" value="1"/>
</dbReference>
<evidence type="ECO:0000256" key="2">
    <source>
        <dbReference type="PIRSR" id="PIRSR005962-1"/>
    </source>
</evidence>
<dbReference type="SUPFAM" id="SSF53187">
    <property type="entry name" value="Zn-dependent exopeptidases"/>
    <property type="match status" value="1"/>
</dbReference>
<dbReference type="Gene3D" id="3.40.630.10">
    <property type="entry name" value="Zn peptidases"/>
    <property type="match status" value="1"/>
</dbReference>
<dbReference type="InterPro" id="IPR036264">
    <property type="entry name" value="Bact_exopeptidase_dim_dom"/>
</dbReference>
<gene>
    <name evidence="4" type="ORF">DWW57_07165</name>
</gene>
<organism evidence="4 5">
    <name type="scientific">Odoribacter splanchnicus</name>
    <dbReference type="NCBI Taxonomy" id="28118"/>
    <lineage>
        <taxon>Bacteria</taxon>
        <taxon>Pseudomonadati</taxon>
        <taxon>Bacteroidota</taxon>
        <taxon>Bacteroidia</taxon>
        <taxon>Bacteroidales</taxon>
        <taxon>Odoribacteraceae</taxon>
        <taxon>Odoribacter</taxon>
    </lineage>
</organism>
<keyword evidence="2" id="KW-0479">Metal-binding</keyword>
<evidence type="ECO:0000256" key="1">
    <source>
        <dbReference type="ARBA" id="ARBA00022801"/>
    </source>
</evidence>
<comment type="cofactor">
    <cofactor evidence="2">
        <name>Mn(2+)</name>
        <dbReference type="ChEBI" id="CHEBI:29035"/>
    </cofactor>
    <text evidence="2">The Mn(2+) ion enhances activity.</text>
</comment>
<proteinExistence type="predicted"/>
<dbReference type="InterPro" id="IPR011650">
    <property type="entry name" value="Peptidase_M20_dimer"/>
</dbReference>
<evidence type="ECO:0000313" key="5">
    <source>
        <dbReference type="Proteomes" id="UP000284243"/>
    </source>
</evidence>
<reference evidence="4 5" key="1">
    <citation type="submission" date="2018-08" db="EMBL/GenBank/DDBJ databases">
        <title>A genome reference for cultivated species of the human gut microbiota.</title>
        <authorList>
            <person name="Zou Y."/>
            <person name="Xue W."/>
            <person name="Luo G."/>
        </authorList>
    </citation>
    <scope>NUCLEOTIDE SEQUENCE [LARGE SCALE GENOMIC DNA]</scope>
    <source>
        <strain evidence="4 5">AF16-14</strain>
    </source>
</reference>
<dbReference type="PANTHER" id="PTHR11014">
    <property type="entry name" value="PEPTIDASE M20 FAMILY MEMBER"/>
    <property type="match status" value="1"/>
</dbReference>
<dbReference type="GO" id="GO:0046872">
    <property type="term" value="F:metal ion binding"/>
    <property type="evidence" value="ECO:0007669"/>
    <property type="project" value="UniProtKB-KW"/>
</dbReference>
<dbReference type="GO" id="GO:0019877">
    <property type="term" value="P:diaminopimelate biosynthetic process"/>
    <property type="evidence" value="ECO:0007669"/>
    <property type="project" value="TreeGrafter"/>
</dbReference>
<dbReference type="Gene3D" id="3.30.70.360">
    <property type="match status" value="1"/>
</dbReference>
<dbReference type="GO" id="GO:0050118">
    <property type="term" value="F:N-acetyldiaminopimelate deacetylase activity"/>
    <property type="evidence" value="ECO:0007669"/>
    <property type="project" value="UniProtKB-ARBA"/>
</dbReference>
<dbReference type="PIRSF" id="PIRSF005962">
    <property type="entry name" value="Pept_M20D_amidohydro"/>
    <property type="match status" value="1"/>
</dbReference>
<dbReference type="InterPro" id="IPR017439">
    <property type="entry name" value="Amidohydrolase"/>
</dbReference>
<dbReference type="InterPro" id="IPR002933">
    <property type="entry name" value="Peptidase_M20"/>
</dbReference>
<feature type="binding site" evidence="2">
    <location>
        <position position="159"/>
    </location>
    <ligand>
        <name>Mn(2+)</name>
        <dbReference type="ChEBI" id="CHEBI:29035"/>
        <label>2</label>
    </ligand>
</feature>
<dbReference type="AlphaFoldDB" id="A0A412TSZ4"/>
<dbReference type="NCBIfam" id="TIGR01891">
    <property type="entry name" value="amidohydrolases"/>
    <property type="match status" value="1"/>
</dbReference>
<feature type="binding site" evidence="2">
    <location>
        <position position="357"/>
    </location>
    <ligand>
        <name>Mn(2+)</name>
        <dbReference type="ChEBI" id="CHEBI:29035"/>
        <label>2</label>
    </ligand>
</feature>
<dbReference type="RefSeq" id="WP_118160196.1">
    <property type="nucleotide sequence ID" value="NZ_QRYC01000007.1"/>
</dbReference>
<feature type="binding site" evidence="2">
    <location>
        <position position="98"/>
    </location>
    <ligand>
        <name>Mn(2+)</name>
        <dbReference type="ChEBI" id="CHEBI:29035"/>
        <label>2</label>
    </ligand>
</feature>
<evidence type="ECO:0000313" key="4">
    <source>
        <dbReference type="EMBL" id="RGU56965.1"/>
    </source>
</evidence>
<protein>
    <submittedName>
        <fullName evidence="4">Amidohydrolase</fullName>
    </submittedName>
</protein>
<dbReference type="EMBL" id="QRYC01000007">
    <property type="protein sequence ID" value="RGU56965.1"/>
    <property type="molecule type" value="Genomic_DNA"/>
</dbReference>
<dbReference type="Pfam" id="PF01546">
    <property type="entry name" value="Peptidase_M20"/>
    <property type="match status" value="1"/>
</dbReference>
<feature type="binding site" evidence="2">
    <location>
        <position position="100"/>
    </location>
    <ligand>
        <name>Mn(2+)</name>
        <dbReference type="ChEBI" id="CHEBI:29035"/>
        <label>2</label>
    </ligand>
</feature>
<comment type="caution">
    <text evidence="4">The sequence shown here is derived from an EMBL/GenBank/DDBJ whole genome shotgun (WGS) entry which is preliminary data.</text>
</comment>
<dbReference type="PANTHER" id="PTHR11014:SF98">
    <property type="entry name" value="N-ACETYLDIAMINOPIMELATE DEACETYLASE"/>
    <property type="match status" value="1"/>
</dbReference>
<dbReference type="Proteomes" id="UP000284243">
    <property type="component" value="Unassembled WGS sequence"/>
</dbReference>
<dbReference type="Pfam" id="PF07687">
    <property type="entry name" value="M20_dimer"/>
    <property type="match status" value="1"/>
</dbReference>
<sequence>MINIPPELLTNARMHYTYLHEHPELSFAEEQTAAYIRRTLDCLQIQYTNAGPTGIIGFLPGRDTSRTIALRADFDALPISEKEDHPLISRNPGIMHACGHDLHTAVLLGTAEILATRSLPFNLMFIFQHGEEVLPGGARDIIGNVFFQTHLPEWIIALHAEPDLPVGQLGICPGQYMASGDEISITLHGPGGHAALPDQSADLILIASHIVVALQQITSRNTSPFIPTVLTFGHFRCHSMMNIIPKEVRLEGTFRTFDETWRQEAKTRIRRIATAIAESMGAQPAIEITDGYPCLYNQPEKAEQAIGILKTEFGEKQVIRLGRRMTTEDFARYSQLLPATFIRLGVSSTTHPAGKLHTPEFFPDLAALETGIRTLCSLILNND</sequence>
<name>A0A412TSZ4_9BACT</name>
<dbReference type="SUPFAM" id="SSF55031">
    <property type="entry name" value="Bacterial exopeptidase dimerisation domain"/>
    <property type="match status" value="1"/>
</dbReference>
<keyword evidence="1 4" id="KW-0378">Hydrolase</keyword>
<feature type="binding site" evidence="2">
    <location>
        <position position="132"/>
    </location>
    <ligand>
        <name>Mn(2+)</name>
        <dbReference type="ChEBI" id="CHEBI:29035"/>
        <label>2</label>
    </ligand>
</feature>
<evidence type="ECO:0000259" key="3">
    <source>
        <dbReference type="Pfam" id="PF07687"/>
    </source>
</evidence>
<keyword evidence="2" id="KW-0464">Manganese</keyword>